<dbReference type="GO" id="GO:0019843">
    <property type="term" value="F:rRNA binding"/>
    <property type="evidence" value="ECO:0007669"/>
    <property type="project" value="UniProtKB-UniRule"/>
</dbReference>
<dbReference type="Pfam" id="PF00333">
    <property type="entry name" value="Ribosomal_S5"/>
    <property type="match status" value="1"/>
</dbReference>
<dbReference type="HAMAP" id="MF_01307_B">
    <property type="entry name" value="Ribosomal_uS5_B"/>
    <property type="match status" value="1"/>
</dbReference>
<dbReference type="InterPro" id="IPR000851">
    <property type="entry name" value="Ribosomal_uS5"/>
</dbReference>
<keyword evidence="3 8" id="KW-0694">RNA-binding</keyword>
<dbReference type="RefSeq" id="WP_013296994.1">
    <property type="nucleotide sequence ID" value="NZ_CP016893.1"/>
</dbReference>
<evidence type="ECO:0000313" key="11">
    <source>
        <dbReference type="Proteomes" id="UP000214975"/>
    </source>
</evidence>
<dbReference type="PANTHER" id="PTHR48277:SF1">
    <property type="entry name" value="MITOCHONDRIAL RIBOSOMAL PROTEIN S5"/>
    <property type="match status" value="1"/>
</dbReference>
<dbReference type="OMA" id="GIKDVWT"/>
<evidence type="ECO:0000256" key="4">
    <source>
        <dbReference type="ARBA" id="ARBA00022980"/>
    </source>
</evidence>
<dbReference type="NCBIfam" id="TIGR01021">
    <property type="entry name" value="rpsE_bact"/>
    <property type="match status" value="1"/>
</dbReference>
<reference evidence="10 11" key="1">
    <citation type="submission" date="2016-08" db="EMBL/GenBank/DDBJ databases">
        <title>A novel genetic cassette of butanologenic Thermoanaerobacterium thermosaccharolyticum that directly convert cellulose to butanol.</title>
        <authorList>
            <person name="Li T."/>
            <person name="He J."/>
        </authorList>
    </citation>
    <scope>NUCLEOTIDE SEQUENCE [LARGE SCALE GENOMIC DNA]</scope>
    <source>
        <strain evidence="10 11">TG57</strain>
    </source>
</reference>
<evidence type="ECO:0000256" key="2">
    <source>
        <dbReference type="ARBA" id="ARBA00022730"/>
    </source>
</evidence>
<evidence type="ECO:0000256" key="3">
    <source>
        <dbReference type="ARBA" id="ARBA00022884"/>
    </source>
</evidence>
<dbReference type="GO" id="GO:0042254">
    <property type="term" value="P:ribosome biogenesis"/>
    <property type="evidence" value="ECO:0007669"/>
    <property type="project" value="UniProtKB-ARBA"/>
</dbReference>
<gene>
    <name evidence="8" type="primary">rpsE</name>
    <name evidence="10" type="ORF">Thert_01925</name>
</gene>
<keyword evidence="2 8" id="KW-0699">rRNA-binding</keyword>
<dbReference type="GO" id="GO:0006412">
    <property type="term" value="P:translation"/>
    <property type="evidence" value="ECO:0007669"/>
    <property type="project" value="UniProtKB-UniRule"/>
</dbReference>
<name>A0A223I033_THETR</name>
<dbReference type="PROSITE" id="PS50881">
    <property type="entry name" value="S5_DSRBD"/>
    <property type="match status" value="1"/>
</dbReference>
<comment type="domain">
    <text evidence="8">The N-terminal domain interacts with the head of the 30S subunit; the C-terminal domain interacts with the body and contacts protein S4. The interaction surface between S4 and S5 is involved in control of translational fidelity.</text>
</comment>
<dbReference type="GO" id="GO:0003735">
    <property type="term" value="F:structural constituent of ribosome"/>
    <property type="evidence" value="ECO:0007669"/>
    <property type="project" value="UniProtKB-UniRule"/>
</dbReference>
<evidence type="ECO:0000256" key="1">
    <source>
        <dbReference type="ARBA" id="ARBA00008945"/>
    </source>
</evidence>
<dbReference type="FunFam" id="3.30.230.10:FF:000002">
    <property type="entry name" value="30S ribosomal protein S5"/>
    <property type="match status" value="1"/>
</dbReference>
<evidence type="ECO:0000256" key="8">
    <source>
        <dbReference type="HAMAP-Rule" id="MF_01307"/>
    </source>
</evidence>
<dbReference type="PANTHER" id="PTHR48277">
    <property type="entry name" value="MITOCHONDRIAL RIBOSOMAL PROTEIN S5"/>
    <property type="match status" value="1"/>
</dbReference>
<proteinExistence type="inferred from homology"/>
<dbReference type="EMBL" id="CP016893">
    <property type="protein sequence ID" value="AST57895.1"/>
    <property type="molecule type" value="Genomic_DNA"/>
</dbReference>
<dbReference type="InterPro" id="IPR020568">
    <property type="entry name" value="Ribosomal_Su5_D2-typ_SF"/>
</dbReference>
<dbReference type="GO" id="GO:0005737">
    <property type="term" value="C:cytoplasm"/>
    <property type="evidence" value="ECO:0007669"/>
    <property type="project" value="UniProtKB-ARBA"/>
</dbReference>
<evidence type="ECO:0000256" key="7">
    <source>
        <dbReference type="ARBA" id="ARBA00062000"/>
    </source>
</evidence>
<organism evidence="10 11">
    <name type="scientific">Thermoanaerobacterium thermosaccharolyticum</name>
    <name type="common">Clostridium thermosaccharolyticum</name>
    <dbReference type="NCBI Taxonomy" id="1517"/>
    <lineage>
        <taxon>Bacteria</taxon>
        <taxon>Bacillati</taxon>
        <taxon>Bacillota</taxon>
        <taxon>Clostridia</taxon>
        <taxon>Thermoanaerobacterales</taxon>
        <taxon>Thermoanaerobacteraceae</taxon>
        <taxon>Thermoanaerobacterium</taxon>
    </lineage>
</organism>
<dbReference type="PROSITE" id="PS00585">
    <property type="entry name" value="RIBOSOMAL_S5"/>
    <property type="match status" value="1"/>
</dbReference>
<comment type="function">
    <text evidence="8">With S4 and S12 plays an important role in translational accuracy.</text>
</comment>
<sequence length="167" mass="17408">MARIDISNLDLKEKVVSLNRVAKVVKGGRNFRFSATVVVGDPEKGYVGVGTGKSAEIPEAIRKAVEDAKKHLIKVPVVGTTIPHDTIGVFGAGKVLLKPAKEGTGVIAGGPVRAVLESAGIKDILTKSLGSANSTNMVYATIEGLKSLKTAEEVAKLRGIPVEQLLG</sequence>
<dbReference type="FunFam" id="3.30.160.20:FF:000001">
    <property type="entry name" value="30S ribosomal protein S5"/>
    <property type="match status" value="1"/>
</dbReference>
<keyword evidence="5 8" id="KW-0687">Ribonucleoprotein</keyword>
<evidence type="ECO:0000313" key="10">
    <source>
        <dbReference type="EMBL" id="AST57895.1"/>
    </source>
</evidence>
<dbReference type="InterPro" id="IPR014721">
    <property type="entry name" value="Ribsml_uS5_D2-typ_fold_subgr"/>
</dbReference>
<evidence type="ECO:0000256" key="5">
    <source>
        <dbReference type="ARBA" id="ARBA00023274"/>
    </source>
</evidence>
<dbReference type="Gene3D" id="3.30.230.10">
    <property type="match status" value="1"/>
</dbReference>
<comment type="similarity">
    <text evidence="1 8 9">Belongs to the universal ribosomal protein uS5 family.</text>
</comment>
<dbReference type="GO" id="GO:0015935">
    <property type="term" value="C:small ribosomal subunit"/>
    <property type="evidence" value="ECO:0007669"/>
    <property type="project" value="InterPro"/>
</dbReference>
<dbReference type="InterPro" id="IPR018192">
    <property type="entry name" value="Ribosomal_uS5_N_CS"/>
</dbReference>
<evidence type="ECO:0000256" key="9">
    <source>
        <dbReference type="RuleBase" id="RU003823"/>
    </source>
</evidence>
<comment type="function">
    <text evidence="8">Located at the back of the 30S subunit body where it stabilizes the conformation of the head with respect to the body.</text>
</comment>
<dbReference type="InterPro" id="IPR013810">
    <property type="entry name" value="Ribosomal_uS5_N"/>
</dbReference>
<dbReference type="SUPFAM" id="SSF54211">
    <property type="entry name" value="Ribosomal protein S5 domain 2-like"/>
    <property type="match status" value="1"/>
</dbReference>
<dbReference type="Pfam" id="PF03719">
    <property type="entry name" value="Ribosomal_S5_C"/>
    <property type="match status" value="1"/>
</dbReference>
<keyword evidence="4 8" id="KW-0689">Ribosomal protein</keyword>
<dbReference type="Proteomes" id="UP000214975">
    <property type="component" value="Chromosome"/>
</dbReference>
<dbReference type="AlphaFoldDB" id="A0A223I033"/>
<dbReference type="InterPro" id="IPR005712">
    <property type="entry name" value="Ribosomal_uS5_bac-type"/>
</dbReference>
<dbReference type="GeneID" id="93863332"/>
<dbReference type="SUPFAM" id="SSF54768">
    <property type="entry name" value="dsRNA-binding domain-like"/>
    <property type="match status" value="1"/>
</dbReference>
<comment type="subunit">
    <text evidence="7 8">Part of the 30S ribosomal subunit. Contacts proteins S4 and S8.</text>
</comment>
<protein>
    <recommendedName>
        <fullName evidence="6 8">Small ribosomal subunit protein uS5</fullName>
    </recommendedName>
</protein>
<dbReference type="InterPro" id="IPR005324">
    <property type="entry name" value="Ribosomal_uS5_C"/>
</dbReference>
<evidence type="ECO:0000256" key="6">
    <source>
        <dbReference type="ARBA" id="ARBA00035255"/>
    </source>
</evidence>
<accession>A0A223I033</accession>
<dbReference type="Gene3D" id="3.30.160.20">
    <property type="match status" value="1"/>
</dbReference>